<proteinExistence type="predicted"/>
<feature type="chain" id="PRO_5036925779" evidence="1">
    <location>
        <begin position="31"/>
        <end position="181"/>
    </location>
</feature>
<keyword evidence="1" id="KW-0732">Signal</keyword>
<evidence type="ECO:0000313" key="3">
    <source>
        <dbReference type="Proteomes" id="UP000671908"/>
    </source>
</evidence>
<protein>
    <submittedName>
        <fullName evidence="2">Uncharacterized protein</fullName>
    </submittedName>
</protein>
<reference evidence="2 3" key="1">
    <citation type="journal article" date="2021" name="Microbiol. Resour. Announc.">
        <title>Complete Genome Sequences of Three Human Oral Treponema parvum Isolates.</title>
        <authorList>
            <person name="Zeng H."/>
            <person name="Watt R.M."/>
        </authorList>
    </citation>
    <scope>NUCLEOTIDE SEQUENCE [LARGE SCALE GENOMIC DNA]</scope>
    <source>
        <strain evidence="2 3">ATCC 700770</strain>
    </source>
</reference>
<accession>A0A975F566</accession>
<dbReference type="RefSeq" id="WP_210119524.1">
    <property type="nucleotide sequence ID" value="NZ_CP054142.1"/>
</dbReference>
<dbReference type="KEGG" id="tpav:HRQ91_10685"/>
<organism evidence="2 3">
    <name type="scientific">Treponema parvum</name>
    <dbReference type="NCBI Taxonomy" id="138851"/>
    <lineage>
        <taxon>Bacteria</taxon>
        <taxon>Pseudomonadati</taxon>
        <taxon>Spirochaetota</taxon>
        <taxon>Spirochaetia</taxon>
        <taxon>Spirochaetales</taxon>
        <taxon>Treponemataceae</taxon>
        <taxon>Treponema</taxon>
    </lineage>
</organism>
<gene>
    <name evidence="2" type="ORF">HRQ91_10685</name>
</gene>
<keyword evidence="3" id="KW-1185">Reference proteome</keyword>
<name>A0A975F566_9SPIR</name>
<evidence type="ECO:0000256" key="1">
    <source>
        <dbReference type="SAM" id="SignalP"/>
    </source>
</evidence>
<feature type="signal peptide" evidence="1">
    <location>
        <begin position="1"/>
        <end position="30"/>
    </location>
</feature>
<evidence type="ECO:0000313" key="2">
    <source>
        <dbReference type="EMBL" id="QTQ14884.1"/>
    </source>
</evidence>
<dbReference type="EMBL" id="CP054142">
    <property type="protein sequence ID" value="QTQ14884.1"/>
    <property type="molecule type" value="Genomic_DNA"/>
</dbReference>
<dbReference type="Proteomes" id="UP000671908">
    <property type="component" value="Chromosome"/>
</dbReference>
<dbReference type="AlphaFoldDB" id="A0A975F566"/>
<sequence length="181" mass="20087">MKKLQNMFTFKFFTLGILLFFLRGANFTFAQTDNSNLKSAKEEGKQMLADIGSALKNISSSIEAEVNKGASKARIKAAEKLIGTWTFSNGTNYTVIVLNSDETMEITQKALLNKRTWKGSFNAIGKTISFAISEGSDSGKTWELKYNLVNDKSMQITCSEIPDDYGGYDFSNSAVFFKNSD</sequence>